<feature type="transmembrane region" description="Helical" evidence="1">
    <location>
        <begin position="79"/>
        <end position="96"/>
    </location>
</feature>
<evidence type="ECO:0000313" key="2">
    <source>
        <dbReference type="EMBL" id="RRQ88386.1"/>
    </source>
</evidence>
<dbReference type="EMBL" id="PDES01000002">
    <property type="protein sequence ID" value="RRQ88386.1"/>
    <property type="molecule type" value="Genomic_DNA"/>
</dbReference>
<gene>
    <name evidence="2" type="ORF">CQW44_04175</name>
</gene>
<organism evidence="2 3">
    <name type="scientific">Streptomyces griseofuscus</name>
    <dbReference type="NCBI Taxonomy" id="146922"/>
    <lineage>
        <taxon>Bacteria</taxon>
        <taxon>Bacillati</taxon>
        <taxon>Actinomycetota</taxon>
        <taxon>Actinomycetes</taxon>
        <taxon>Kitasatosporales</taxon>
        <taxon>Streptomycetaceae</taxon>
        <taxon>Streptomyces</taxon>
    </lineage>
</organism>
<accession>A0A426SCH6</accession>
<evidence type="ECO:0000256" key="1">
    <source>
        <dbReference type="SAM" id="Phobius"/>
    </source>
</evidence>
<protein>
    <recommendedName>
        <fullName evidence="4">DoxX family protein</fullName>
    </recommendedName>
</protein>
<keyword evidence="3" id="KW-1185">Reference proteome</keyword>
<evidence type="ECO:0000313" key="3">
    <source>
        <dbReference type="Proteomes" id="UP000276379"/>
    </source>
</evidence>
<name>A0A426SCH6_9ACTN</name>
<feature type="transmembrane region" description="Helical" evidence="1">
    <location>
        <begin position="51"/>
        <end position="72"/>
    </location>
</feature>
<proteinExistence type="predicted"/>
<comment type="caution">
    <text evidence="2">The sequence shown here is derived from an EMBL/GenBank/DDBJ whole genome shotgun (WGS) entry which is preliminary data.</text>
</comment>
<evidence type="ECO:0008006" key="4">
    <source>
        <dbReference type="Google" id="ProtNLM"/>
    </source>
</evidence>
<keyword evidence="1" id="KW-0812">Transmembrane</keyword>
<reference evidence="2 3" key="1">
    <citation type="submission" date="2017-10" db="EMBL/GenBank/DDBJ databases">
        <title>Draft genome of actinobacteria isolated from guarana (Paullinia cupana (Mart.) Ducke.</title>
        <authorList>
            <person name="Siqueira K.A."/>
            <person name="Liotti R.G."/>
            <person name="Mendes T.A."/>
            <person name="Soares M.A."/>
        </authorList>
    </citation>
    <scope>NUCLEOTIDE SEQUENCE [LARGE SCALE GENOMIC DNA]</scope>
    <source>
        <strain evidence="2 3">199</strain>
    </source>
</reference>
<dbReference type="Proteomes" id="UP000276379">
    <property type="component" value="Unassembled WGS sequence"/>
</dbReference>
<sequence>MTDSIRRRWRALPPWARVILVVAIGGFLEGTGAHALDLARHGPHAYSSFAPPLQVFFIALTVLDPLVAVLLLCARPAGVLLAAVVMTADALGNWYVNWSWLRADWARLLHPVGMLPITLFALFVLVSAIPLARALTAPRPVPVG</sequence>
<keyword evidence="1" id="KW-1133">Transmembrane helix</keyword>
<keyword evidence="1" id="KW-0472">Membrane</keyword>
<feature type="transmembrane region" description="Helical" evidence="1">
    <location>
        <begin position="108"/>
        <end position="129"/>
    </location>
</feature>
<dbReference type="AlphaFoldDB" id="A0A426SCH6"/>
<dbReference type="RefSeq" id="WP_125211092.1">
    <property type="nucleotide sequence ID" value="NZ_JBFAEF010000002.1"/>
</dbReference>